<name>A0A151ZII7_TIELA</name>
<dbReference type="OMA" id="NAGVARC"/>
<keyword evidence="3" id="KW-0732">Signal</keyword>
<comment type="caution">
    <text evidence="4">The sequence shown here is derived from an EMBL/GenBank/DDBJ whole genome shotgun (WGS) entry which is preliminary data.</text>
</comment>
<feature type="compositionally biased region" description="Low complexity" evidence="1">
    <location>
        <begin position="48"/>
        <end position="75"/>
    </location>
</feature>
<sequence>MKSILLILCLCIILCVDKIQNQEITMYLVSNGGEQLIYQDLQSSSLSNSTNTNSSSSGTDSASSSDKGNSTSSGSDSHEIIIPCGYSLSHPCSNITELLSNFQQFNVSQNYFGNGPNNTDAFPRLVVLMDKGPYIGFDSINLLRFNISLQPMYNNISTVVIDGLSNNGLFSVNQNDIQPGQLDAMQYNTEIEFNNIQFTGLSVTNDNMTSLLFINSSASVTDVTFNYCIVNSNQQLTRPFIEINSQLPSPGNQITQLNLFNCQFLDNSQITSLISVNYGYVNIKSSEFNNNKGLLGTVIQAYHSQVQAYKSQFIGNQAQFEGGALYMNGVLTLRQCQLSQNKASKGGAIFFASTATLGIYSSTLESNQANTTLGNDIYMVPSVNTTLGPGISLIQNTAITSNLEGSSIYCMQLILILYNFQFKSTSNLSTLYFFNSTVDFNSTTINSMDNIYCNQSVFEFITPHFLSTTDEALTSQFCSNSSKCLISSQSDLTCIPTPNTNTSSKGLSQKDKIIIACTVAPAGVCIIVIIIFFIIRKKKYNGYTLLSGSD</sequence>
<keyword evidence="2" id="KW-1133">Transmembrane helix</keyword>
<dbReference type="InParanoid" id="A0A151ZII7"/>
<dbReference type="AlphaFoldDB" id="A0A151ZII7"/>
<keyword evidence="2" id="KW-0812">Transmembrane</keyword>
<feature type="transmembrane region" description="Helical" evidence="2">
    <location>
        <begin position="513"/>
        <end position="535"/>
    </location>
</feature>
<feature type="region of interest" description="Disordered" evidence="1">
    <location>
        <begin position="48"/>
        <end position="76"/>
    </location>
</feature>
<keyword evidence="5" id="KW-1185">Reference proteome</keyword>
<proteinExistence type="predicted"/>
<protein>
    <submittedName>
        <fullName evidence="4">Putative mediator complex subunit 30</fullName>
    </submittedName>
</protein>
<feature type="chain" id="PRO_5007593429" evidence="3">
    <location>
        <begin position="22"/>
        <end position="550"/>
    </location>
</feature>
<dbReference type="FunCoup" id="A0A151ZII7">
    <property type="interactions" value="1"/>
</dbReference>
<evidence type="ECO:0000256" key="1">
    <source>
        <dbReference type="SAM" id="MobiDB-lite"/>
    </source>
</evidence>
<evidence type="ECO:0000313" key="5">
    <source>
        <dbReference type="Proteomes" id="UP000076078"/>
    </source>
</evidence>
<dbReference type="EMBL" id="LODT01000025">
    <property type="protein sequence ID" value="KYQ93725.1"/>
    <property type="molecule type" value="Genomic_DNA"/>
</dbReference>
<gene>
    <name evidence="4" type="ORF">DLAC_05114</name>
</gene>
<feature type="signal peptide" evidence="3">
    <location>
        <begin position="1"/>
        <end position="21"/>
    </location>
</feature>
<reference evidence="4 5" key="1">
    <citation type="submission" date="2015-12" db="EMBL/GenBank/DDBJ databases">
        <title>Dictyostelia acquired genes for synthesis and detection of signals that induce cell-type specialization by lateral gene transfer from prokaryotes.</title>
        <authorList>
            <person name="Gloeckner G."/>
            <person name="Schaap P."/>
        </authorList>
    </citation>
    <scope>NUCLEOTIDE SEQUENCE [LARGE SCALE GENOMIC DNA]</scope>
    <source>
        <strain evidence="4 5">TK</strain>
    </source>
</reference>
<evidence type="ECO:0000313" key="4">
    <source>
        <dbReference type="EMBL" id="KYQ93725.1"/>
    </source>
</evidence>
<dbReference type="Proteomes" id="UP000076078">
    <property type="component" value="Unassembled WGS sequence"/>
</dbReference>
<accession>A0A151ZII7</accession>
<keyword evidence="2" id="KW-0472">Membrane</keyword>
<evidence type="ECO:0000256" key="3">
    <source>
        <dbReference type="SAM" id="SignalP"/>
    </source>
</evidence>
<organism evidence="4 5">
    <name type="scientific">Tieghemostelium lacteum</name>
    <name type="common">Slime mold</name>
    <name type="synonym">Dictyostelium lacteum</name>
    <dbReference type="NCBI Taxonomy" id="361077"/>
    <lineage>
        <taxon>Eukaryota</taxon>
        <taxon>Amoebozoa</taxon>
        <taxon>Evosea</taxon>
        <taxon>Eumycetozoa</taxon>
        <taxon>Dictyostelia</taxon>
        <taxon>Dictyosteliales</taxon>
        <taxon>Raperosteliaceae</taxon>
        <taxon>Tieghemostelium</taxon>
    </lineage>
</organism>
<evidence type="ECO:0000256" key="2">
    <source>
        <dbReference type="SAM" id="Phobius"/>
    </source>
</evidence>